<dbReference type="PANTHER" id="PTHR11017">
    <property type="entry name" value="LEUCINE-RICH REPEAT-CONTAINING PROTEIN"/>
    <property type="match status" value="1"/>
</dbReference>
<dbReference type="Pfam" id="PF01582">
    <property type="entry name" value="TIR"/>
    <property type="match status" value="2"/>
</dbReference>
<keyword evidence="1" id="KW-0812">Transmembrane</keyword>
<dbReference type="PANTHER" id="PTHR11017:SF570">
    <property type="entry name" value="DISEASE RESISTANCE PROTEIN (TIR-NBS CLASS)-RELATED"/>
    <property type="match status" value="1"/>
</dbReference>
<name>A0ABU6QPR9_9FABA</name>
<dbReference type="InterPro" id="IPR000157">
    <property type="entry name" value="TIR_dom"/>
</dbReference>
<protein>
    <recommendedName>
        <fullName evidence="2">TIR domain-containing protein</fullName>
    </recommendedName>
</protein>
<keyword evidence="1" id="KW-1133">Transmembrane helix</keyword>
<dbReference type="Gene3D" id="3.40.50.10140">
    <property type="entry name" value="Toll/interleukin-1 receptor homology (TIR) domain"/>
    <property type="match status" value="2"/>
</dbReference>
<keyword evidence="4" id="KW-1185">Reference proteome</keyword>
<accession>A0ABU6QPR9</accession>
<feature type="transmembrane region" description="Helical" evidence="1">
    <location>
        <begin position="334"/>
        <end position="355"/>
    </location>
</feature>
<comment type="caution">
    <text evidence="3">The sequence shown here is derived from an EMBL/GenBank/DDBJ whole genome shotgun (WGS) entry which is preliminary data.</text>
</comment>
<dbReference type="InterPro" id="IPR027417">
    <property type="entry name" value="P-loop_NTPase"/>
</dbReference>
<dbReference type="SUPFAM" id="SSF52200">
    <property type="entry name" value="Toll/Interleukin receptor TIR domain"/>
    <property type="match status" value="1"/>
</dbReference>
<dbReference type="SMART" id="SM00255">
    <property type="entry name" value="TIR"/>
    <property type="match status" value="1"/>
</dbReference>
<dbReference type="InterPro" id="IPR002182">
    <property type="entry name" value="NB-ARC"/>
</dbReference>
<dbReference type="SUPFAM" id="SSF52540">
    <property type="entry name" value="P-loop containing nucleoside triphosphate hydrolases"/>
    <property type="match status" value="1"/>
</dbReference>
<evidence type="ECO:0000259" key="2">
    <source>
        <dbReference type="PROSITE" id="PS50104"/>
    </source>
</evidence>
<reference evidence="3 4" key="1">
    <citation type="journal article" date="2023" name="Plants (Basel)">
        <title>Bridging the Gap: Combining Genomics and Transcriptomics Approaches to Understand Stylosanthes scabra, an Orphan Legume from the Brazilian Caatinga.</title>
        <authorList>
            <person name="Ferreira-Neto J.R.C."/>
            <person name="da Silva M.D."/>
            <person name="Binneck E."/>
            <person name="de Melo N.F."/>
            <person name="da Silva R.H."/>
            <person name="de Melo A.L.T.M."/>
            <person name="Pandolfi V."/>
            <person name="Bustamante F.O."/>
            <person name="Brasileiro-Vidal A.C."/>
            <person name="Benko-Iseppon A.M."/>
        </authorList>
    </citation>
    <scope>NUCLEOTIDE SEQUENCE [LARGE SCALE GENOMIC DNA]</scope>
    <source>
        <tissue evidence="3">Leaves</tissue>
    </source>
</reference>
<dbReference type="Proteomes" id="UP001341840">
    <property type="component" value="Unassembled WGS sequence"/>
</dbReference>
<gene>
    <name evidence="3" type="ORF">PIB30_073395</name>
</gene>
<keyword evidence="1" id="KW-0472">Membrane</keyword>
<proteinExistence type="predicted"/>
<organism evidence="3 4">
    <name type="scientific">Stylosanthes scabra</name>
    <dbReference type="NCBI Taxonomy" id="79078"/>
    <lineage>
        <taxon>Eukaryota</taxon>
        <taxon>Viridiplantae</taxon>
        <taxon>Streptophyta</taxon>
        <taxon>Embryophyta</taxon>
        <taxon>Tracheophyta</taxon>
        <taxon>Spermatophyta</taxon>
        <taxon>Magnoliopsida</taxon>
        <taxon>eudicotyledons</taxon>
        <taxon>Gunneridae</taxon>
        <taxon>Pentapetalae</taxon>
        <taxon>rosids</taxon>
        <taxon>fabids</taxon>
        <taxon>Fabales</taxon>
        <taxon>Fabaceae</taxon>
        <taxon>Papilionoideae</taxon>
        <taxon>50 kb inversion clade</taxon>
        <taxon>dalbergioids sensu lato</taxon>
        <taxon>Dalbergieae</taxon>
        <taxon>Pterocarpus clade</taxon>
        <taxon>Stylosanthes</taxon>
    </lineage>
</organism>
<dbReference type="Pfam" id="PF00931">
    <property type="entry name" value="NB-ARC"/>
    <property type="match status" value="1"/>
</dbReference>
<dbReference type="Gene3D" id="3.40.50.300">
    <property type="entry name" value="P-loop containing nucleotide triphosphate hydrolases"/>
    <property type="match status" value="1"/>
</dbReference>
<feature type="domain" description="TIR" evidence="2">
    <location>
        <begin position="19"/>
        <end position="158"/>
    </location>
</feature>
<dbReference type="PROSITE" id="PS50104">
    <property type="entry name" value="TIR"/>
    <property type="match status" value="1"/>
</dbReference>
<evidence type="ECO:0000313" key="4">
    <source>
        <dbReference type="Proteomes" id="UP001341840"/>
    </source>
</evidence>
<dbReference type="InterPro" id="IPR044974">
    <property type="entry name" value="Disease_R_plants"/>
</dbReference>
<dbReference type="EMBL" id="JASCZI010000890">
    <property type="protein sequence ID" value="MED6113714.1"/>
    <property type="molecule type" value="Genomic_DNA"/>
</dbReference>
<dbReference type="PRINTS" id="PR00364">
    <property type="entry name" value="DISEASERSIST"/>
</dbReference>
<sequence>MDLQYPFPVQSFNYECDELKYDVFLSFRGTDTGNLYKALSSKGISTFFDDEDIESGDEITPTLVRAIQESRIAIIENDLLVLPVFYDVDPSDVRYQRKSFEEAMTKHNERYKNDLNKVQKWKDALYQVANLSGHHFKTGDEYEYMFIGKIVDNISKRIRQRAALRVADHPVGLQSQASNVAWLLDAESNAGVHMVGIYGIGGIGKTTLAAAVYNFIAGHFESACFLENVRDTSNRYGIVHLQNILLSEILEKEIKLGSSKQGTSEIQKRLCQKKVLLVLDDVNEQEQLKAIAGKPEWFGPGSRLIITTRDKHLLTLHGVKRIYETQGLNEKDSLICLLGMLLNLILLVRVIWMFYLV</sequence>
<evidence type="ECO:0000313" key="3">
    <source>
        <dbReference type="EMBL" id="MED6113714.1"/>
    </source>
</evidence>
<dbReference type="InterPro" id="IPR035897">
    <property type="entry name" value="Toll_tir_struct_dom_sf"/>
</dbReference>
<evidence type="ECO:0000256" key="1">
    <source>
        <dbReference type="SAM" id="Phobius"/>
    </source>
</evidence>